<proteinExistence type="predicted"/>
<dbReference type="PANTHER" id="PTHR40688:SF2">
    <property type="entry name" value="RIBBON-HELIX-HELIX PROTEIN COPG DOMAIN-CONTAINING PROTEIN"/>
    <property type="match status" value="1"/>
</dbReference>
<keyword evidence="2" id="KW-1185">Reference proteome</keyword>
<dbReference type="SUPFAM" id="SSF47598">
    <property type="entry name" value="Ribbon-helix-helix"/>
    <property type="match status" value="1"/>
</dbReference>
<dbReference type="PANTHER" id="PTHR40688">
    <property type="match status" value="1"/>
</dbReference>
<dbReference type="OrthoDB" id="10478961at2759"/>
<protein>
    <submittedName>
        <fullName evidence="1">Uncharacterized protein</fullName>
    </submittedName>
</protein>
<dbReference type="KEGG" id="ccp:CHC_T00002911001"/>
<dbReference type="InterPro" id="IPR052991">
    <property type="entry name" value="Non-func_TypeII_TA_Antitoxin"/>
</dbReference>
<dbReference type="RefSeq" id="XP_005714298.1">
    <property type="nucleotide sequence ID" value="XM_005714241.1"/>
</dbReference>
<name>R7Q8X8_CHOCR</name>
<dbReference type="AlphaFoldDB" id="R7Q8X8"/>
<gene>
    <name evidence="1" type="ORF">CHC_T00002911001</name>
</gene>
<dbReference type="InterPro" id="IPR010985">
    <property type="entry name" value="Ribbon_hlx_hlx"/>
</dbReference>
<sequence>MTSTMSIRLENAIKERLELLANATDRSKSFLAAEAIREYVENNEWQIREIQLALKEADAGDFASAEEVADLGRKWASSAG</sequence>
<dbReference type="GO" id="GO:0006355">
    <property type="term" value="P:regulation of DNA-templated transcription"/>
    <property type="evidence" value="ECO:0007669"/>
    <property type="project" value="InterPro"/>
</dbReference>
<evidence type="ECO:0000313" key="1">
    <source>
        <dbReference type="EMBL" id="CDF34479.1"/>
    </source>
</evidence>
<dbReference type="Gramene" id="CDF34479">
    <property type="protein sequence ID" value="CDF34479"/>
    <property type="gene ID" value="CHC_T00002911001"/>
</dbReference>
<dbReference type="Proteomes" id="UP000012073">
    <property type="component" value="Unassembled WGS sequence"/>
</dbReference>
<dbReference type="CDD" id="cd22233">
    <property type="entry name" value="RHH_CopAso-like"/>
    <property type="match status" value="1"/>
</dbReference>
<dbReference type="EMBL" id="HG001694">
    <property type="protein sequence ID" value="CDF34479.1"/>
    <property type="molecule type" value="Genomic_DNA"/>
</dbReference>
<reference evidence="2" key="1">
    <citation type="journal article" date="2013" name="Proc. Natl. Acad. Sci. U.S.A.">
        <title>Genome structure and metabolic features in the red seaweed Chondrus crispus shed light on evolution of the Archaeplastida.</title>
        <authorList>
            <person name="Collen J."/>
            <person name="Porcel B."/>
            <person name="Carre W."/>
            <person name="Ball S.G."/>
            <person name="Chaparro C."/>
            <person name="Tonon T."/>
            <person name="Barbeyron T."/>
            <person name="Michel G."/>
            <person name="Noel B."/>
            <person name="Valentin K."/>
            <person name="Elias M."/>
            <person name="Artiguenave F."/>
            <person name="Arun A."/>
            <person name="Aury J.M."/>
            <person name="Barbosa-Neto J.F."/>
            <person name="Bothwell J.H."/>
            <person name="Bouget F.Y."/>
            <person name="Brillet L."/>
            <person name="Cabello-Hurtado F."/>
            <person name="Capella-Gutierrez S."/>
            <person name="Charrier B."/>
            <person name="Cladiere L."/>
            <person name="Cock J.M."/>
            <person name="Coelho S.M."/>
            <person name="Colleoni C."/>
            <person name="Czjzek M."/>
            <person name="Da Silva C."/>
            <person name="Delage L."/>
            <person name="Denoeud F."/>
            <person name="Deschamps P."/>
            <person name="Dittami S.M."/>
            <person name="Gabaldon T."/>
            <person name="Gachon C.M."/>
            <person name="Groisillier A."/>
            <person name="Herve C."/>
            <person name="Jabbari K."/>
            <person name="Katinka M."/>
            <person name="Kloareg B."/>
            <person name="Kowalczyk N."/>
            <person name="Labadie K."/>
            <person name="Leblanc C."/>
            <person name="Lopez P.J."/>
            <person name="McLachlan D.H."/>
            <person name="Meslet-Cladiere L."/>
            <person name="Moustafa A."/>
            <person name="Nehr Z."/>
            <person name="Nyvall Collen P."/>
            <person name="Panaud O."/>
            <person name="Partensky F."/>
            <person name="Poulain J."/>
            <person name="Rensing S.A."/>
            <person name="Rousvoal S."/>
            <person name="Samson G."/>
            <person name="Symeonidi A."/>
            <person name="Weissenbach J."/>
            <person name="Zambounis A."/>
            <person name="Wincker P."/>
            <person name="Boyen C."/>
        </authorList>
    </citation>
    <scope>NUCLEOTIDE SEQUENCE [LARGE SCALE GENOMIC DNA]</scope>
    <source>
        <strain evidence="2">cv. Stackhouse</strain>
    </source>
</reference>
<evidence type="ECO:0000313" key="2">
    <source>
        <dbReference type="Proteomes" id="UP000012073"/>
    </source>
</evidence>
<dbReference type="GeneID" id="17322008"/>
<accession>R7Q8X8</accession>
<organism evidence="1 2">
    <name type="scientific">Chondrus crispus</name>
    <name type="common">Carrageen Irish moss</name>
    <name type="synonym">Polymorpha crispa</name>
    <dbReference type="NCBI Taxonomy" id="2769"/>
    <lineage>
        <taxon>Eukaryota</taxon>
        <taxon>Rhodophyta</taxon>
        <taxon>Florideophyceae</taxon>
        <taxon>Rhodymeniophycidae</taxon>
        <taxon>Gigartinales</taxon>
        <taxon>Gigartinaceae</taxon>
        <taxon>Chondrus</taxon>
    </lineage>
</organism>